<evidence type="ECO:0000313" key="3">
    <source>
        <dbReference type="Proteomes" id="UP000265926"/>
    </source>
</evidence>
<accession>A0A399T7A7</accession>
<evidence type="ECO:0000256" key="1">
    <source>
        <dbReference type="ARBA" id="ARBA00022649"/>
    </source>
</evidence>
<dbReference type="AlphaFoldDB" id="A0A399T7A7"/>
<dbReference type="RefSeq" id="WP_119436754.1">
    <property type="nucleotide sequence ID" value="NZ_QWGR01000002.1"/>
</dbReference>
<keyword evidence="1" id="KW-1277">Toxin-antitoxin system</keyword>
<protein>
    <submittedName>
        <fullName evidence="2">Type II toxin-antitoxin system RelE/ParE family toxin</fullName>
    </submittedName>
</protein>
<sequence>MAAREIIWSREAKVDLYTILDYYKKKGSAGYGNELNSRVNKSLHKIAKHPLKGNETALPTVRTMTSKDCQIIYEIFDKQILVVMLCDHCRNNNEDCW</sequence>
<dbReference type="Gene3D" id="3.30.2310.20">
    <property type="entry name" value="RelE-like"/>
    <property type="match status" value="1"/>
</dbReference>
<organism evidence="2 3">
    <name type="scientific">Maribellus luteus</name>
    <dbReference type="NCBI Taxonomy" id="2305463"/>
    <lineage>
        <taxon>Bacteria</taxon>
        <taxon>Pseudomonadati</taxon>
        <taxon>Bacteroidota</taxon>
        <taxon>Bacteroidia</taxon>
        <taxon>Marinilabiliales</taxon>
        <taxon>Prolixibacteraceae</taxon>
        <taxon>Maribellus</taxon>
    </lineage>
</organism>
<keyword evidence="3" id="KW-1185">Reference proteome</keyword>
<dbReference type="Proteomes" id="UP000265926">
    <property type="component" value="Unassembled WGS sequence"/>
</dbReference>
<proteinExistence type="predicted"/>
<gene>
    <name evidence="2" type="ORF">D1614_04800</name>
</gene>
<name>A0A399T7A7_9BACT</name>
<dbReference type="Pfam" id="PF05016">
    <property type="entry name" value="ParE_toxin"/>
    <property type="match status" value="1"/>
</dbReference>
<dbReference type="InterPro" id="IPR007712">
    <property type="entry name" value="RelE/ParE_toxin"/>
</dbReference>
<dbReference type="EMBL" id="QWGR01000002">
    <property type="protein sequence ID" value="RIJ50067.1"/>
    <property type="molecule type" value="Genomic_DNA"/>
</dbReference>
<dbReference type="InterPro" id="IPR035093">
    <property type="entry name" value="RelE/ParE_toxin_dom_sf"/>
</dbReference>
<reference evidence="2 3" key="1">
    <citation type="submission" date="2018-08" db="EMBL/GenBank/DDBJ databases">
        <title>Pallidiluteibacterium maritimus gen. nov., sp. nov., isolated from coastal sediment.</title>
        <authorList>
            <person name="Zhou L.Y."/>
        </authorList>
    </citation>
    <scope>NUCLEOTIDE SEQUENCE [LARGE SCALE GENOMIC DNA]</scope>
    <source>
        <strain evidence="2 3">XSD2</strain>
    </source>
</reference>
<comment type="caution">
    <text evidence="2">The sequence shown here is derived from an EMBL/GenBank/DDBJ whole genome shotgun (WGS) entry which is preliminary data.</text>
</comment>
<evidence type="ECO:0000313" key="2">
    <source>
        <dbReference type="EMBL" id="RIJ50067.1"/>
    </source>
</evidence>
<dbReference type="OrthoDB" id="1098070at2"/>